<protein>
    <submittedName>
        <fullName evidence="3">Uncharacterized protein</fullName>
    </submittedName>
</protein>
<feature type="compositionally biased region" description="Basic and acidic residues" evidence="2">
    <location>
        <begin position="114"/>
        <end position="125"/>
    </location>
</feature>
<dbReference type="EMBL" id="JADGJD010002514">
    <property type="protein sequence ID" value="KAJ3032094.1"/>
    <property type="molecule type" value="Genomic_DNA"/>
</dbReference>
<proteinExistence type="predicted"/>
<feature type="compositionally biased region" description="Low complexity" evidence="2">
    <location>
        <begin position="420"/>
        <end position="432"/>
    </location>
</feature>
<feature type="region of interest" description="Disordered" evidence="2">
    <location>
        <begin position="704"/>
        <end position="747"/>
    </location>
</feature>
<name>A0AAD5S0B1_9FUNG</name>
<comment type="caution">
    <text evidence="3">The sequence shown here is derived from an EMBL/GenBank/DDBJ whole genome shotgun (WGS) entry which is preliminary data.</text>
</comment>
<feature type="region of interest" description="Disordered" evidence="2">
    <location>
        <begin position="1"/>
        <end position="38"/>
    </location>
</feature>
<keyword evidence="4" id="KW-1185">Reference proteome</keyword>
<evidence type="ECO:0000256" key="1">
    <source>
        <dbReference type="SAM" id="Coils"/>
    </source>
</evidence>
<accession>A0AAD5S0B1</accession>
<feature type="compositionally biased region" description="Basic and acidic residues" evidence="2">
    <location>
        <begin position="400"/>
        <end position="415"/>
    </location>
</feature>
<evidence type="ECO:0000256" key="2">
    <source>
        <dbReference type="SAM" id="MobiDB-lite"/>
    </source>
</evidence>
<evidence type="ECO:0000313" key="4">
    <source>
        <dbReference type="Proteomes" id="UP001212841"/>
    </source>
</evidence>
<sequence length="764" mass="83413">MRDVEGGGSSLTRRPSYVRKPRHGTTLFKFQQERFPRSTRDNRYPAFLERLLNTLEYVRASVASDAAAAAVAAAGAAAAAANSKGGDEGDSTDTDVEMEDGSPDGTKASPDADGMIKSEGSERDPTPTAFPAPSGAGGPRSVCFHPQSIATVRSRIQEKVEQKEWRIWLAEPLWTKFHELKDACTPPGTTHAEFVELMLDLVSCDAGGVCHGIQEHLLVSRETLASQHSPMPESHAGSVSDRDAESDVPRTVSPISPDQFLASLGTELGLSQISENGTLSQLDDKATGDWSLSAALGDSGMEGIEGDQSSLPPFPATSFLASPDAVLPLTVPQSTKVEEEWKWTDESSQRELHRSMSTSGMHVDPSLQYPAGSTAPSVSESRTLPRVHRTHSNGGSFRRRATENSREPYKRDGSLRRRPSVSSVASSIDTSRPQLQNLGTAPSPALTPVGYSGVLGSDALAPGVNAMPMEDMLHEFALGIPNSMITTHPSLDRPATSRPNGLSRSMSMRVTTATTQPSLFATQHRLDHTLPRAPHYTSPPMPFGFSPSPTPFDQIPPPPTGAQIFPPHALQQQPSDPTAQTDFRLKKEYELHEILRQQSEELERLKRQHEQQKMILEMQAKQLEEQRRLREERERDEMAARQASFHHQNQQYQASPTSLMGGVNGHVHLHHQHPHYHHQTSNGGMLPSHVPTTVQIPLVPVSAMASPSLHQQQQQQQQQQGMFSPQGTGSPTSPESVQSGSSGKSGMKFFKTWKFSTKVFGKKE</sequence>
<evidence type="ECO:0000313" key="3">
    <source>
        <dbReference type="EMBL" id="KAJ3032094.1"/>
    </source>
</evidence>
<feature type="coiled-coil region" evidence="1">
    <location>
        <begin position="585"/>
        <end position="636"/>
    </location>
</feature>
<feature type="region of interest" description="Disordered" evidence="2">
    <location>
        <begin position="80"/>
        <end position="143"/>
    </location>
</feature>
<dbReference type="Proteomes" id="UP001212841">
    <property type="component" value="Unassembled WGS sequence"/>
</dbReference>
<feature type="compositionally biased region" description="Low complexity" evidence="2">
    <location>
        <begin position="730"/>
        <end position="746"/>
    </location>
</feature>
<feature type="compositionally biased region" description="Acidic residues" evidence="2">
    <location>
        <begin position="88"/>
        <end position="102"/>
    </location>
</feature>
<dbReference type="AlphaFoldDB" id="A0AAD5S0B1"/>
<feature type="region of interest" description="Disordered" evidence="2">
    <location>
        <begin position="340"/>
        <end position="444"/>
    </location>
</feature>
<reference evidence="3" key="1">
    <citation type="submission" date="2020-05" db="EMBL/GenBank/DDBJ databases">
        <title>Phylogenomic resolution of chytrid fungi.</title>
        <authorList>
            <person name="Stajich J.E."/>
            <person name="Amses K."/>
            <person name="Simmons R."/>
            <person name="Seto K."/>
            <person name="Myers J."/>
            <person name="Bonds A."/>
            <person name="Quandt C.A."/>
            <person name="Barry K."/>
            <person name="Liu P."/>
            <person name="Grigoriev I."/>
            <person name="Longcore J.E."/>
            <person name="James T.Y."/>
        </authorList>
    </citation>
    <scope>NUCLEOTIDE SEQUENCE</scope>
    <source>
        <strain evidence="3">JEL0318</strain>
    </source>
</reference>
<keyword evidence="1" id="KW-0175">Coiled coil</keyword>
<organism evidence="3 4">
    <name type="scientific">Rhizophlyctis rosea</name>
    <dbReference type="NCBI Taxonomy" id="64517"/>
    <lineage>
        <taxon>Eukaryota</taxon>
        <taxon>Fungi</taxon>
        <taxon>Fungi incertae sedis</taxon>
        <taxon>Chytridiomycota</taxon>
        <taxon>Chytridiomycota incertae sedis</taxon>
        <taxon>Chytridiomycetes</taxon>
        <taxon>Rhizophlyctidales</taxon>
        <taxon>Rhizophlyctidaceae</taxon>
        <taxon>Rhizophlyctis</taxon>
    </lineage>
</organism>
<feature type="compositionally biased region" description="Low complexity" evidence="2">
    <location>
        <begin position="711"/>
        <end position="720"/>
    </location>
</feature>
<feature type="region of interest" description="Disordered" evidence="2">
    <location>
        <begin position="224"/>
        <end position="255"/>
    </location>
</feature>
<feature type="compositionally biased region" description="Basic and acidic residues" evidence="2">
    <location>
        <begin position="340"/>
        <end position="354"/>
    </location>
</feature>
<gene>
    <name evidence="3" type="ORF">HK097_005376</name>
</gene>